<protein>
    <submittedName>
        <fullName evidence="1">Uncharacterized protein</fullName>
    </submittedName>
</protein>
<reference key="2">
    <citation type="submission" date="2010-11" db="EMBL/GenBank/DDBJ databases">
        <authorList>
            <person name="Lin H."/>
            <person name="Doddapaneni H.V."/>
            <person name="Lou B."/>
            <person name="Civerolo E.L."/>
            <person name="Chen C."/>
            <person name="Duan Y."/>
            <person name="Zhou L."/>
            <person name="Glynn J."/>
        </authorList>
    </citation>
    <scope>NUCLEOTIDE SEQUENCE</scope>
    <source>
        <strain>CLso-ZC1</strain>
    </source>
</reference>
<sequence length="33" mass="3710">MIPFLQDGGRVVQLNLIPRVQGKPRVLLFLYAG</sequence>
<dbReference type="KEGG" id="lso:CKC_02615"/>
<reference evidence="2" key="1">
    <citation type="submission" date="2010-11" db="EMBL/GenBank/DDBJ databases">
        <title>Complete genome sequence of Candidatus Liberibacter solanacearum CLso-ZC1.</title>
        <authorList>
            <person name="Lin H."/>
            <person name="Doddapaneni H.V."/>
            <person name="Lou B."/>
            <person name="Civerolo E.L."/>
            <person name="Chen C."/>
            <person name="Duan Y."/>
            <person name="Zhou L."/>
            <person name="Glynn J."/>
        </authorList>
    </citation>
    <scope>NUCLEOTIDE SEQUENCE [LARGE SCALE GENOMIC DNA]</scope>
    <source>
        <strain evidence="2">CLso-ZC1</strain>
    </source>
</reference>
<dbReference type="EMBL" id="CP002371">
    <property type="protein sequence ID" value="ADR52272.1"/>
    <property type="molecule type" value="Genomic_DNA"/>
</dbReference>
<dbReference type="Proteomes" id="UP000007038">
    <property type="component" value="Chromosome"/>
</dbReference>
<evidence type="ECO:0000313" key="2">
    <source>
        <dbReference type="Proteomes" id="UP000007038"/>
    </source>
</evidence>
<proteinExistence type="predicted"/>
<accession>E4UD32</accession>
<organism evidence="1 2">
    <name type="scientific">Liberibacter solanacearum (strain CLso-ZC1)</name>
    <dbReference type="NCBI Taxonomy" id="658172"/>
    <lineage>
        <taxon>Bacteria</taxon>
        <taxon>Pseudomonadati</taxon>
        <taxon>Pseudomonadota</taxon>
        <taxon>Alphaproteobacteria</taxon>
        <taxon>Hyphomicrobiales</taxon>
        <taxon>Rhizobiaceae</taxon>
        <taxon>Liberibacter</taxon>
    </lineage>
</organism>
<gene>
    <name evidence="1" type="ordered locus">CKC_02615</name>
</gene>
<name>E4UD32_LIBSC</name>
<dbReference type="AlphaFoldDB" id="E4UD32"/>
<reference evidence="1 2" key="3">
    <citation type="journal article" date="2011" name="PLoS ONE">
        <title>The Complete Genome Sequence of 'Candidatus Liberibacter solanacearum', the Bacterium Associated with Potato Zebra Chip Disease.</title>
        <authorList>
            <person name="Lin H."/>
            <person name="Lou B."/>
            <person name="Glynn J.M."/>
            <person name="Doddapaneni H."/>
            <person name="Civerolo E.L."/>
            <person name="Chen C."/>
            <person name="Duan Y."/>
            <person name="Zhou L."/>
            <person name="Vahling C.M."/>
        </authorList>
    </citation>
    <scope>NUCLEOTIDE SEQUENCE [LARGE SCALE GENOMIC DNA]</scope>
    <source>
        <strain evidence="1 2">CLso-ZC1</strain>
    </source>
</reference>
<dbReference type="HOGENOM" id="CLU_3382533_0_0_5"/>
<evidence type="ECO:0000313" key="1">
    <source>
        <dbReference type="EMBL" id="ADR52272.1"/>
    </source>
</evidence>